<accession>A0A845M5C6</accession>
<dbReference type="RefSeq" id="WP_161352857.1">
    <property type="nucleotide sequence ID" value="NZ_WTUX01000019.1"/>
</dbReference>
<evidence type="ECO:0000256" key="1">
    <source>
        <dbReference type="SAM" id="Phobius"/>
    </source>
</evidence>
<feature type="transmembrane region" description="Helical" evidence="1">
    <location>
        <begin position="15"/>
        <end position="35"/>
    </location>
</feature>
<dbReference type="EMBL" id="WTUX01000019">
    <property type="protein sequence ID" value="MZR14756.1"/>
    <property type="molecule type" value="Genomic_DNA"/>
</dbReference>
<keyword evidence="1" id="KW-0812">Transmembrane</keyword>
<proteinExistence type="predicted"/>
<evidence type="ECO:0000313" key="3">
    <source>
        <dbReference type="Proteomes" id="UP000467322"/>
    </source>
</evidence>
<dbReference type="AlphaFoldDB" id="A0A845M5C6"/>
<keyword evidence="3" id="KW-1185">Reference proteome</keyword>
<keyword evidence="1" id="KW-1133">Transmembrane helix</keyword>
<feature type="transmembrane region" description="Helical" evidence="1">
    <location>
        <begin position="41"/>
        <end position="60"/>
    </location>
</feature>
<reference evidence="2 3" key="1">
    <citation type="submission" date="2019-12" db="EMBL/GenBank/DDBJ databases">
        <title>Maritimibacter sp. nov. sp. isolated from sea sand.</title>
        <authorList>
            <person name="Kim J."/>
            <person name="Jeong S.E."/>
            <person name="Jung H.S."/>
            <person name="Jeon C.O."/>
        </authorList>
    </citation>
    <scope>NUCLEOTIDE SEQUENCE [LARGE SCALE GENOMIC DNA]</scope>
    <source>
        <strain evidence="2 3">DP07</strain>
    </source>
</reference>
<sequence>MASNQDTAQERKETLWGFIIALAIIVVLGGAYAIFGLPGAAMVMVIATPILVAMLVLLSIGK</sequence>
<name>A0A845M5C6_9RHOB</name>
<dbReference type="Proteomes" id="UP000467322">
    <property type="component" value="Unassembled WGS sequence"/>
</dbReference>
<protein>
    <submittedName>
        <fullName evidence="2">Uncharacterized protein</fullName>
    </submittedName>
</protein>
<gene>
    <name evidence="2" type="ORF">GQE99_17175</name>
</gene>
<organism evidence="2 3">
    <name type="scientific">Maritimibacter harenae</name>
    <dbReference type="NCBI Taxonomy" id="2606218"/>
    <lineage>
        <taxon>Bacteria</taxon>
        <taxon>Pseudomonadati</taxon>
        <taxon>Pseudomonadota</taxon>
        <taxon>Alphaproteobacteria</taxon>
        <taxon>Rhodobacterales</taxon>
        <taxon>Roseobacteraceae</taxon>
        <taxon>Maritimibacter</taxon>
    </lineage>
</organism>
<comment type="caution">
    <text evidence="2">The sequence shown here is derived from an EMBL/GenBank/DDBJ whole genome shotgun (WGS) entry which is preliminary data.</text>
</comment>
<keyword evidence="1" id="KW-0472">Membrane</keyword>
<evidence type="ECO:0000313" key="2">
    <source>
        <dbReference type="EMBL" id="MZR14756.1"/>
    </source>
</evidence>